<sequence length="124" mass="13674">MKSTQEVLKNLKELYGENSMTARYEISKEFFCARMQKGVDIGAHSNITNKRKDKEVVLVVVVSSNKTGKKKKSKKGFIPPSSARVSMNKGKNKELASSRVFGRNDVCLKIDSGASIMAKAVEST</sequence>
<evidence type="ECO:0000256" key="1">
    <source>
        <dbReference type="SAM" id="MobiDB-lite"/>
    </source>
</evidence>
<protein>
    <submittedName>
        <fullName evidence="2">Uncharacterized protein</fullName>
    </submittedName>
</protein>
<accession>A0A2I0KHD4</accession>
<proteinExistence type="predicted"/>
<name>A0A2I0KHD4_PUNGR</name>
<dbReference type="AlphaFoldDB" id="A0A2I0KHD4"/>
<evidence type="ECO:0000313" key="2">
    <source>
        <dbReference type="EMBL" id="PKI67869.1"/>
    </source>
</evidence>
<dbReference type="Proteomes" id="UP000233551">
    <property type="component" value="Unassembled WGS sequence"/>
</dbReference>
<dbReference type="EMBL" id="PGOL01000580">
    <property type="protein sequence ID" value="PKI67869.1"/>
    <property type="molecule type" value="Genomic_DNA"/>
</dbReference>
<gene>
    <name evidence="2" type="ORF">CRG98_011768</name>
</gene>
<reference evidence="2 3" key="1">
    <citation type="submission" date="2017-11" db="EMBL/GenBank/DDBJ databases">
        <title>De-novo sequencing of pomegranate (Punica granatum L.) genome.</title>
        <authorList>
            <person name="Akparov Z."/>
            <person name="Amiraslanov A."/>
            <person name="Hajiyeva S."/>
            <person name="Abbasov M."/>
            <person name="Kaur K."/>
            <person name="Hamwieh A."/>
            <person name="Solovyev V."/>
            <person name="Salamov A."/>
            <person name="Braich B."/>
            <person name="Kosarev P."/>
            <person name="Mahmoud A."/>
            <person name="Hajiyev E."/>
            <person name="Babayeva S."/>
            <person name="Izzatullayeva V."/>
            <person name="Mammadov A."/>
            <person name="Mammadov A."/>
            <person name="Sharifova S."/>
            <person name="Ojaghi J."/>
            <person name="Eynullazada K."/>
            <person name="Bayramov B."/>
            <person name="Abdulazimova A."/>
            <person name="Shahmuradov I."/>
        </authorList>
    </citation>
    <scope>NUCLEOTIDE SEQUENCE [LARGE SCALE GENOMIC DNA]</scope>
    <source>
        <strain evidence="3">cv. AG2017</strain>
        <tissue evidence="2">Leaf</tissue>
    </source>
</reference>
<keyword evidence="3" id="KW-1185">Reference proteome</keyword>
<organism evidence="2 3">
    <name type="scientific">Punica granatum</name>
    <name type="common">Pomegranate</name>
    <dbReference type="NCBI Taxonomy" id="22663"/>
    <lineage>
        <taxon>Eukaryota</taxon>
        <taxon>Viridiplantae</taxon>
        <taxon>Streptophyta</taxon>
        <taxon>Embryophyta</taxon>
        <taxon>Tracheophyta</taxon>
        <taxon>Spermatophyta</taxon>
        <taxon>Magnoliopsida</taxon>
        <taxon>eudicotyledons</taxon>
        <taxon>Gunneridae</taxon>
        <taxon>Pentapetalae</taxon>
        <taxon>rosids</taxon>
        <taxon>malvids</taxon>
        <taxon>Myrtales</taxon>
        <taxon>Lythraceae</taxon>
        <taxon>Punica</taxon>
    </lineage>
</organism>
<comment type="caution">
    <text evidence="2">The sequence shown here is derived from an EMBL/GenBank/DDBJ whole genome shotgun (WGS) entry which is preliminary data.</text>
</comment>
<feature type="region of interest" description="Disordered" evidence="1">
    <location>
        <begin position="69"/>
        <end position="93"/>
    </location>
</feature>
<evidence type="ECO:0000313" key="3">
    <source>
        <dbReference type="Proteomes" id="UP000233551"/>
    </source>
</evidence>